<dbReference type="PANTHER" id="PTHR34300:SF2">
    <property type="entry name" value="QUEUOSINE PRECURSOR TRANSPORTER-RELATED"/>
    <property type="match status" value="1"/>
</dbReference>
<feature type="transmembrane region" description="Helical" evidence="2">
    <location>
        <begin position="20"/>
        <end position="42"/>
    </location>
</feature>
<feature type="transmembrane region" description="Helical" evidence="2">
    <location>
        <begin position="78"/>
        <end position="98"/>
    </location>
</feature>
<feature type="transmembrane region" description="Helical" evidence="2">
    <location>
        <begin position="48"/>
        <end position="66"/>
    </location>
</feature>
<keyword evidence="4" id="KW-1185">Reference proteome</keyword>
<dbReference type="PANTHER" id="PTHR34300">
    <property type="entry name" value="QUEUOSINE PRECURSOR TRANSPORTER-RELATED"/>
    <property type="match status" value="1"/>
</dbReference>
<keyword evidence="2" id="KW-1133">Transmembrane helix</keyword>
<protein>
    <recommendedName>
        <fullName evidence="1">Queuosine precursor transporter</fullName>
    </recommendedName>
</protein>
<accession>A0A3A6U580</accession>
<dbReference type="RefSeq" id="WP_121853821.1">
    <property type="nucleotide sequence ID" value="NZ_CP037952.1"/>
</dbReference>
<keyword evidence="2" id="KW-0472">Membrane</keyword>
<proteinExistence type="predicted"/>
<dbReference type="Proteomes" id="UP000273022">
    <property type="component" value="Unassembled WGS sequence"/>
</dbReference>
<evidence type="ECO:0000313" key="3">
    <source>
        <dbReference type="EMBL" id="RJY13176.1"/>
    </source>
</evidence>
<dbReference type="InterPro" id="IPR003744">
    <property type="entry name" value="YhhQ"/>
</dbReference>
<feature type="transmembrane region" description="Helical" evidence="2">
    <location>
        <begin position="190"/>
        <end position="211"/>
    </location>
</feature>
<evidence type="ECO:0000256" key="1">
    <source>
        <dbReference type="NCBIfam" id="TIGR00697"/>
    </source>
</evidence>
<gene>
    <name evidence="3" type="ORF">D5R81_11705</name>
</gene>
<dbReference type="NCBIfam" id="TIGR00697">
    <property type="entry name" value="queuosine precursor transporter"/>
    <property type="match status" value="1"/>
</dbReference>
<name>A0A3A6U580_9GAMM</name>
<dbReference type="AlphaFoldDB" id="A0A3A6U580"/>
<dbReference type="Pfam" id="PF02592">
    <property type="entry name" value="Vut_1"/>
    <property type="match status" value="1"/>
</dbReference>
<feature type="transmembrane region" description="Helical" evidence="2">
    <location>
        <begin position="118"/>
        <end position="140"/>
    </location>
</feature>
<organism evidence="3 4">
    <name type="scientific">Parashewanella spongiae</name>
    <dbReference type="NCBI Taxonomy" id="342950"/>
    <lineage>
        <taxon>Bacteria</taxon>
        <taxon>Pseudomonadati</taxon>
        <taxon>Pseudomonadota</taxon>
        <taxon>Gammaproteobacteria</taxon>
        <taxon>Alteromonadales</taxon>
        <taxon>Shewanellaceae</taxon>
        <taxon>Parashewanella</taxon>
    </lineage>
</organism>
<dbReference type="OrthoDB" id="9805479at2"/>
<dbReference type="EMBL" id="QYYH01000068">
    <property type="protein sequence ID" value="RJY13176.1"/>
    <property type="molecule type" value="Genomic_DNA"/>
</dbReference>
<keyword evidence="2" id="KW-0812">Transmembrane</keyword>
<sequence length="234" mass="26821">MWQQSIPEEKITPQVKVNILSLLMSAYVLLLCLTVCFANFFITVFGMTLPGGIFVFPITFIICDVVGEVYGFSVARMFIWVGMISKLLFSSFAVLSLKSPHPEFFQHAAAYDTVFSPTLRYVISGMAGFFFGEFLNLYILSKWKIKVSGQFFALRSFCTTAIGQAILSIIVDFLAFYGKMTHSQLAWMMFSGWTVKMAYSLFFIMPAWMLVKHLKEHYKIDVFDVNTNFNPFRF</sequence>
<comment type="caution">
    <text evidence="3">The sequence shown here is derived from an EMBL/GenBank/DDBJ whole genome shotgun (WGS) entry which is preliminary data.</text>
</comment>
<reference evidence="3 4" key="1">
    <citation type="submission" date="2018-09" db="EMBL/GenBank/DDBJ databases">
        <title>Phylogeny of the Shewanellaceae, and recommendation for two new genera, Pseudoshewanella and Parashewanella.</title>
        <authorList>
            <person name="Wang G."/>
        </authorList>
    </citation>
    <scope>NUCLEOTIDE SEQUENCE [LARGE SCALE GENOMIC DNA]</scope>
    <source>
        <strain evidence="3 4">KCTC 22492</strain>
    </source>
</reference>
<feature type="transmembrane region" description="Helical" evidence="2">
    <location>
        <begin position="152"/>
        <end position="178"/>
    </location>
</feature>
<evidence type="ECO:0000313" key="4">
    <source>
        <dbReference type="Proteomes" id="UP000273022"/>
    </source>
</evidence>
<evidence type="ECO:0000256" key="2">
    <source>
        <dbReference type="SAM" id="Phobius"/>
    </source>
</evidence>